<accession>A0ABX7QX61</accession>
<evidence type="ECO:0000313" key="2">
    <source>
        <dbReference type="EMBL" id="QSX35240.1"/>
    </source>
</evidence>
<dbReference type="Proteomes" id="UP000662770">
    <property type="component" value="Chromosome"/>
</dbReference>
<reference evidence="2 3" key="1">
    <citation type="submission" date="2021-03" db="EMBL/GenBank/DDBJ databases">
        <title>Novel species identification of genus Shewanella.</title>
        <authorList>
            <person name="Liu G."/>
            <person name="Zhang Q."/>
        </authorList>
    </citation>
    <scope>NUCLEOTIDE SEQUENCE [LARGE SCALE GENOMIC DNA]</scope>
    <source>
        <strain evidence="2 3">FJAT-51800</strain>
    </source>
</reference>
<dbReference type="InterPro" id="IPR013216">
    <property type="entry name" value="Methyltransf_11"/>
</dbReference>
<organism evidence="2 3">
    <name type="scientific">Shewanella avicenniae</name>
    <dbReference type="NCBI Taxonomy" id="2814294"/>
    <lineage>
        <taxon>Bacteria</taxon>
        <taxon>Pseudomonadati</taxon>
        <taxon>Pseudomonadota</taxon>
        <taxon>Gammaproteobacteria</taxon>
        <taxon>Alteromonadales</taxon>
        <taxon>Shewanellaceae</taxon>
        <taxon>Shewanella</taxon>
    </lineage>
</organism>
<keyword evidence="2" id="KW-0808">Transferase</keyword>
<dbReference type="GO" id="GO:0032259">
    <property type="term" value="P:methylation"/>
    <property type="evidence" value="ECO:0007669"/>
    <property type="project" value="UniProtKB-KW"/>
</dbReference>
<dbReference type="GO" id="GO:0008168">
    <property type="term" value="F:methyltransferase activity"/>
    <property type="evidence" value="ECO:0007669"/>
    <property type="project" value="UniProtKB-KW"/>
</dbReference>
<dbReference type="InterPro" id="IPR029063">
    <property type="entry name" value="SAM-dependent_MTases_sf"/>
</dbReference>
<keyword evidence="2" id="KW-0489">Methyltransferase</keyword>
<name>A0ABX7QX61_9GAMM</name>
<evidence type="ECO:0000313" key="3">
    <source>
        <dbReference type="Proteomes" id="UP000662770"/>
    </source>
</evidence>
<dbReference type="Gene3D" id="3.40.50.150">
    <property type="entry name" value="Vaccinia Virus protein VP39"/>
    <property type="match status" value="1"/>
</dbReference>
<feature type="domain" description="Methyltransferase type 11" evidence="1">
    <location>
        <begin position="73"/>
        <end position="121"/>
    </location>
</feature>
<dbReference type="RefSeq" id="WP_207356434.1">
    <property type="nucleotide sequence ID" value="NZ_CP071503.1"/>
</dbReference>
<keyword evidence="3" id="KW-1185">Reference proteome</keyword>
<evidence type="ECO:0000259" key="1">
    <source>
        <dbReference type="Pfam" id="PF08241"/>
    </source>
</evidence>
<dbReference type="EMBL" id="CP071503">
    <property type="protein sequence ID" value="QSX35240.1"/>
    <property type="molecule type" value="Genomic_DNA"/>
</dbReference>
<sequence>MVSSSTESLWQGWEAMPNGMQLLAEIDEAMAPWWPRIFGYHLLKLGALSLDLDSSASKINHTFTLFPDHRADVVADFDQLPLKSSSVDAVAMPLLLEFEQDPYRILREVDRVLVSGGYLVICGINPFSSAYSGKLFPKYQTQWPWSGRFFMPARVKDWLGLLGYQLVDERRLGFHAFMPEWDYPKICRKWQQRLLPGTGLLYLFVARKLDTPLTPIAPKNKKRVAGWQPAATGGFSGRHMKQSDNE</sequence>
<proteinExistence type="predicted"/>
<gene>
    <name evidence="2" type="ORF">JYB87_08615</name>
</gene>
<dbReference type="SUPFAM" id="SSF53335">
    <property type="entry name" value="S-adenosyl-L-methionine-dependent methyltransferases"/>
    <property type="match status" value="1"/>
</dbReference>
<protein>
    <submittedName>
        <fullName evidence="2">Class I SAM-dependent methyltransferase</fullName>
    </submittedName>
</protein>
<dbReference type="Pfam" id="PF08241">
    <property type="entry name" value="Methyltransf_11"/>
    <property type="match status" value="1"/>
</dbReference>